<organism evidence="1 2">
    <name type="scientific">Portunus trituberculatus</name>
    <name type="common">Swimming crab</name>
    <name type="synonym">Neptunus trituberculatus</name>
    <dbReference type="NCBI Taxonomy" id="210409"/>
    <lineage>
        <taxon>Eukaryota</taxon>
        <taxon>Metazoa</taxon>
        <taxon>Ecdysozoa</taxon>
        <taxon>Arthropoda</taxon>
        <taxon>Crustacea</taxon>
        <taxon>Multicrustacea</taxon>
        <taxon>Malacostraca</taxon>
        <taxon>Eumalacostraca</taxon>
        <taxon>Eucarida</taxon>
        <taxon>Decapoda</taxon>
        <taxon>Pleocyemata</taxon>
        <taxon>Brachyura</taxon>
        <taxon>Eubrachyura</taxon>
        <taxon>Portunoidea</taxon>
        <taxon>Portunidae</taxon>
        <taxon>Portuninae</taxon>
        <taxon>Portunus</taxon>
    </lineage>
</organism>
<proteinExistence type="predicted"/>
<dbReference type="AlphaFoldDB" id="A0A5B7HGP6"/>
<name>A0A5B7HGP6_PORTR</name>
<dbReference type="Proteomes" id="UP000324222">
    <property type="component" value="Unassembled WGS sequence"/>
</dbReference>
<comment type="caution">
    <text evidence="1">The sequence shown here is derived from an EMBL/GenBank/DDBJ whole genome shotgun (WGS) entry which is preliminary data.</text>
</comment>
<evidence type="ECO:0000313" key="1">
    <source>
        <dbReference type="EMBL" id="MPC69343.1"/>
    </source>
</evidence>
<evidence type="ECO:0000313" key="2">
    <source>
        <dbReference type="Proteomes" id="UP000324222"/>
    </source>
</evidence>
<protein>
    <submittedName>
        <fullName evidence="1">Uncharacterized protein</fullName>
    </submittedName>
</protein>
<accession>A0A5B7HGP6</accession>
<keyword evidence="2" id="KW-1185">Reference proteome</keyword>
<dbReference type="EMBL" id="VSRR010029246">
    <property type="protein sequence ID" value="MPC69343.1"/>
    <property type="molecule type" value="Genomic_DNA"/>
</dbReference>
<sequence length="80" mass="8950">MREGRQTSPPQSNFLHAARVENNKNNLAHPDHCPENPNWSQTGCLDMPIEVKEQDASAKISDLESFQSIIPCGFEGRNSQ</sequence>
<gene>
    <name evidence="1" type="ORF">E2C01_063566</name>
</gene>
<reference evidence="1 2" key="1">
    <citation type="submission" date="2019-05" db="EMBL/GenBank/DDBJ databases">
        <title>Another draft genome of Portunus trituberculatus and its Hox gene families provides insights of decapod evolution.</title>
        <authorList>
            <person name="Jeong J.-H."/>
            <person name="Song I."/>
            <person name="Kim S."/>
            <person name="Choi T."/>
            <person name="Kim D."/>
            <person name="Ryu S."/>
            <person name="Kim W."/>
        </authorList>
    </citation>
    <scope>NUCLEOTIDE SEQUENCE [LARGE SCALE GENOMIC DNA]</scope>
    <source>
        <tissue evidence="1">Muscle</tissue>
    </source>
</reference>